<proteinExistence type="inferred from homology"/>
<keyword evidence="6" id="KW-0493">Microtubule</keyword>
<evidence type="ECO:0000256" key="1">
    <source>
        <dbReference type="ARBA" id="ARBA00022741"/>
    </source>
</evidence>
<comment type="similarity">
    <text evidence="5 6">Belongs to the TRAFAC class myosin-kinesin ATPase superfamily. Kinesin family.</text>
</comment>
<evidence type="ECO:0000256" key="8">
    <source>
        <dbReference type="SAM" id="MobiDB-lite"/>
    </source>
</evidence>
<organism evidence="10 11">
    <name type="scientific">Helicostylum pulchrum</name>
    <dbReference type="NCBI Taxonomy" id="562976"/>
    <lineage>
        <taxon>Eukaryota</taxon>
        <taxon>Fungi</taxon>
        <taxon>Fungi incertae sedis</taxon>
        <taxon>Mucoromycota</taxon>
        <taxon>Mucoromycotina</taxon>
        <taxon>Mucoromycetes</taxon>
        <taxon>Mucorales</taxon>
        <taxon>Mucorineae</taxon>
        <taxon>Mucoraceae</taxon>
        <taxon>Helicostylum</taxon>
    </lineage>
</organism>
<evidence type="ECO:0000256" key="2">
    <source>
        <dbReference type="ARBA" id="ARBA00022840"/>
    </source>
</evidence>
<dbReference type="PROSITE" id="PS00411">
    <property type="entry name" value="KINESIN_MOTOR_1"/>
    <property type="match status" value="1"/>
</dbReference>
<dbReference type="InterPro" id="IPR001752">
    <property type="entry name" value="Kinesin_motor_dom"/>
</dbReference>
<sequence length="779" mass="87735">MTPQMTAQTVYPSPTSSTSSFKPKPSFSTKSTSIRENVQVLVRCRPPRSKKELAEEPCWQINPEQGSIALARPSNNVVVGVDNEQIYNSGIHDLVRSSMIGYNGTVFAYGQTASGKTYTMDTAGREYLLRVSYMEIYNEKIKDLLNSENKSPEIIEDKKNGVSVRNLKEVIVKTVKEVMTCINDGECNRHISATDYNEHSSRSHTIFQLVIESRSKGLPTNTNRSVRVSQLNLIDLAGSEKVATDIERRKEGGYINKSLLTLGNVISKLTSEEPSSHIPFRDSKLTRILQAALSGNARISVICTINPTLSSKDESLNTLRFAQRAKLIKTAAKMTRILDNSELQNCLLKIAELQTKMQEKNDLENETRLRLKSLLGFILTSSKDDAEHPENFDMLSRFANLSADELTKETTMRDVVARCEEGFAAQIAAHQKKIDKMALHAESMQDMMNIMETVHAKHQEVLSKRDTQIEELKQEISSIKSKQQVLLESESLITFSSSSLPPTTHSFTQTPACTAPLLQSQATQTPKDDDLLTPAILVAVQHISEAISAGLQVSHQEDYDMLTSFTDHVDLSKAVSCVFQGVLSSIVFNKPQEIHVPKNTITQALQNAIRNSSTLPIVAPEIISIYEAVSFIECMNPYHSFVHTLLGAIEREEEEEEEEEEVPDLIIPEYILEDDFNDEEEEEEEEDYLFWENKNPICNSSDDSDVETIEQNVMESETSVEITTNEKDTDETEHESIQEEYSDYMPYTKSMNQPLLRSIIFNRWSVICCAALYILYKTN</sequence>
<dbReference type="SMART" id="SM00129">
    <property type="entry name" value="KISc"/>
    <property type="match status" value="1"/>
</dbReference>
<dbReference type="Proteomes" id="UP001476247">
    <property type="component" value="Unassembled WGS sequence"/>
</dbReference>
<dbReference type="Pfam" id="PF00225">
    <property type="entry name" value="Kinesin"/>
    <property type="match status" value="2"/>
</dbReference>
<evidence type="ECO:0000313" key="11">
    <source>
        <dbReference type="Proteomes" id="UP001476247"/>
    </source>
</evidence>
<dbReference type="PANTHER" id="PTHR47968:SF75">
    <property type="entry name" value="CENTROMERE-ASSOCIATED PROTEIN E"/>
    <property type="match status" value="1"/>
</dbReference>
<evidence type="ECO:0000256" key="5">
    <source>
        <dbReference type="PROSITE-ProRule" id="PRU00283"/>
    </source>
</evidence>
<reference evidence="10 11" key="1">
    <citation type="submission" date="2024-04" db="EMBL/GenBank/DDBJ databases">
        <title>genome sequences of Mucor flavus KT1a and Helicostylum pulchrum KT1b strains isolation_sourced from the surface of a dry-aged beef.</title>
        <authorList>
            <person name="Toyotome T."/>
            <person name="Hosono M."/>
            <person name="Torimaru M."/>
            <person name="Fukuda K."/>
            <person name="Mikami N."/>
        </authorList>
    </citation>
    <scope>NUCLEOTIDE SEQUENCE [LARGE SCALE GENOMIC DNA]</scope>
    <source>
        <strain evidence="10 11">KT1b</strain>
    </source>
</reference>
<keyword evidence="11" id="KW-1185">Reference proteome</keyword>
<feature type="compositionally biased region" description="Polar residues" evidence="8">
    <location>
        <begin position="1"/>
        <end position="11"/>
    </location>
</feature>
<dbReference type="Gene3D" id="3.40.850.10">
    <property type="entry name" value="Kinesin motor domain"/>
    <property type="match status" value="1"/>
</dbReference>
<feature type="coiled-coil region" evidence="7">
    <location>
        <begin position="462"/>
        <end position="489"/>
    </location>
</feature>
<keyword evidence="1 5" id="KW-0547">Nucleotide-binding</keyword>
<name>A0ABP9Y9X9_9FUNG</name>
<evidence type="ECO:0000256" key="4">
    <source>
        <dbReference type="ARBA" id="ARBA00023175"/>
    </source>
</evidence>
<dbReference type="PROSITE" id="PS50067">
    <property type="entry name" value="KINESIN_MOTOR_2"/>
    <property type="match status" value="1"/>
</dbReference>
<evidence type="ECO:0000313" key="10">
    <source>
        <dbReference type="EMBL" id="GAA5803776.1"/>
    </source>
</evidence>
<dbReference type="PRINTS" id="PR00380">
    <property type="entry name" value="KINESINHEAVY"/>
</dbReference>
<dbReference type="PANTHER" id="PTHR47968">
    <property type="entry name" value="CENTROMERE PROTEIN E"/>
    <property type="match status" value="1"/>
</dbReference>
<keyword evidence="4 5" id="KW-0505">Motor protein</keyword>
<dbReference type="InterPro" id="IPR019821">
    <property type="entry name" value="Kinesin_motor_CS"/>
</dbReference>
<dbReference type="InterPro" id="IPR027640">
    <property type="entry name" value="Kinesin-like_fam"/>
</dbReference>
<evidence type="ECO:0000259" key="9">
    <source>
        <dbReference type="PROSITE" id="PS50067"/>
    </source>
</evidence>
<dbReference type="EMBL" id="BAABUJ010000030">
    <property type="protein sequence ID" value="GAA5803776.1"/>
    <property type="molecule type" value="Genomic_DNA"/>
</dbReference>
<feature type="binding site" evidence="5">
    <location>
        <begin position="110"/>
        <end position="117"/>
    </location>
    <ligand>
        <name>ATP</name>
        <dbReference type="ChEBI" id="CHEBI:30616"/>
    </ligand>
</feature>
<feature type="region of interest" description="Disordered" evidence="8">
    <location>
        <begin position="1"/>
        <end position="32"/>
    </location>
</feature>
<feature type="domain" description="Kinesin motor" evidence="9">
    <location>
        <begin position="37"/>
        <end position="328"/>
    </location>
</feature>
<keyword evidence="3 7" id="KW-0175">Coiled coil</keyword>
<keyword evidence="2 5" id="KW-0067">ATP-binding</keyword>
<gene>
    <name evidence="10" type="ORF">HPULCUR_009260</name>
</gene>
<feature type="compositionally biased region" description="Low complexity" evidence="8">
    <location>
        <begin position="12"/>
        <end position="32"/>
    </location>
</feature>
<comment type="caution">
    <text evidence="10">The sequence shown here is derived from an EMBL/GenBank/DDBJ whole genome shotgun (WGS) entry which is preliminary data.</text>
</comment>
<dbReference type="InterPro" id="IPR027417">
    <property type="entry name" value="P-loop_NTPase"/>
</dbReference>
<evidence type="ECO:0000256" key="6">
    <source>
        <dbReference type="RuleBase" id="RU000394"/>
    </source>
</evidence>
<dbReference type="InterPro" id="IPR036961">
    <property type="entry name" value="Kinesin_motor_dom_sf"/>
</dbReference>
<evidence type="ECO:0000256" key="7">
    <source>
        <dbReference type="SAM" id="Coils"/>
    </source>
</evidence>
<evidence type="ECO:0000256" key="3">
    <source>
        <dbReference type="ARBA" id="ARBA00023054"/>
    </source>
</evidence>
<dbReference type="SUPFAM" id="SSF52540">
    <property type="entry name" value="P-loop containing nucleoside triphosphate hydrolases"/>
    <property type="match status" value="1"/>
</dbReference>
<accession>A0ABP9Y9X9</accession>
<protein>
    <recommendedName>
        <fullName evidence="6">Kinesin-like protein</fullName>
    </recommendedName>
</protein>